<dbReference type="AlphaFoldDB" id="A0A7K0K1D7"/>
<evidence type="ECO:0000313" key="2">
    <source>
        <dbReference type="Proteomes" id="UP000442535"/>
    </source>
</evidence>
<comment type="caution">
    <text evidence="1">The sequence shown here is derived from an EMBL/GenBank/DDBJ whole genome shotgun (WGS) entry which is preliminary data.</text>
</comment>
<dbReference type="Gene3D" id="3.40.50.720">
    <property type="entry name" value="NAD(P)-binding Rossmann-like Domain"/>
    <property type="match status" value="1"/>
</dbReference>
<dbReference type="EMBL" id="VUMY01000005">
    <property type="protein sequence ID" value="MST49301.1"/>
    <property type="molecule type" value="Genomic_DNA"/>
</dbReference>
<gene>
    <name evidence="1" type="ORF">FYJ63_03475</name>
</gene>
<reference evidence="1 2" key="1">
    <citation type="submission" date="2019-08" db="EMBL/GenBank/DDBJ databases">
        <title>In-depth cultivation of the pig gut microbiome towards novel bacterial diversity and tailored functional studies.</title>
        <authorList>
            <person name="Wylensek D."/>
            <person name="Hitch T.C.A."/>
            <person name="Clavel T."/>
        </authorList>
    </citation>
    <scope>NUCLEOTIDE SEQUENCE [LARGE SCALE GENOMIC DNA]</scope>
    <source>
        <strain evidence="1 2">RF-GAM-744-WT-7</strain>
    </source>
</reference>
<name>A0A7K0K1D7_9ACTO</name>
<evidence type="ECO:0008006" key="3">
    <source>
        <dbReference type="Google" id="ProtNLM"/>
    </source>
</evidence>
<sequence length="332" mass="36501">MKLHEGLHVATFQDGRTEICAGMETMLSFPNHPRKRTRLVQTLAKGISRSDYFQFAKNLGVGRTEAQEILTQLHRAELLTIREPRLDAGPEESLWKRIGGNAMQETYRQRSRLKVSLNRDTFLTRLLGAELARAGIGTLRVSAEDGNMNHADESRESVAFKSLIQGLGFGTSVTPPRGKVDLAVQLSWGFPDPLAAASAMRRNIAHLPVVAGNDYIEIGPLVVPGLTPCVACVSNHRREFYPDMLEHAVSLLEVEFPRLETSLATAGAALAGSMALAFLDHRAIASGQVTRVDVDGGIEVMTYDTHPDCACCELPMDIEVPEEPRFSRRKVS</sequence>
<protein>
    <recommendedName>
        <fullName evidence="3">Bacteriocin biosynthesis cyclodehydratase domain</fullName>
    </recommendedName>
</protein>
<dbReference type="Proteomes" id="UP000442535">
    <property type="component" value="Unassembled WGS sequence"/>
</dbReference>
<organism evidence="1 2">
    <name type="scientific">Mobiluncus porci</name>
    <dbReference type="NCBI Taxonomy" id="2652278"/>
    <lineage>
        <taxon>Bacteria</taxon>
        <taxon>Bacillati</taxon>
        <taxon>Actinomycetota</taxon>
        <taxon>Actinomycetes</taxon>
        <taxon>Actinomycetales</taxon>
        <taxon>Actinomycetaceae</taxon>
        <taxon>Mobiluncus</taxon>
    </lineage>
</organism>
<keyword evidence="2" id="KW-1185">Reference proteome</keyword>
<dbReference type="RefSeq" id="WP_154543824.1">
    <property type="nucleotide sequence ID" value="NZ_JAQYQY010000003.1"/>
</dbReference>
<evidence type="ECO:0000313" key="1">
    <source>
        <dbReference type="EMBL" id="MST49301.1"/>
    </source>
</evidence>
<accession>A0A7K0K1D7</accession>
<proteinExistence type="predicted"/>